<evidence type="ECO:0000256" key="1">
    <source>
        <dbReference type="SAM" id="Phobius"/>
    </source>
</evidence>
<keyword evidence="3" id="KW-1185">Reference proteome</keyword>
<reference evidence="2" key="1">
    <citation type="submission" date="2023-03" db="EMBL/GenBank/DDBJ databases">
        <title>Massive genome expansion in bonnet fungi (Mycena s.s.) driven by repeated elements and novel gene families across ecological guilds.</title>
        <authorList>
            <consortium name="Lawrence Berkeley National Laboratory"/>
            <person name="Harder C.B."/>
            <person name="Miyauchi S."/>
            <person name="Viragh M."/>
            <person name="Kuo A."/>
            <person name="Thoen E."/>
            <person name="Andreopoulos B."/>
            <person name="Lu D."/>
            <person name="Skrede I."/>
            <person name="Drula E."/>
            <person name="Henrissat B."/>
            <person name="Morin E."/>
            <person name="Kohler A."/>
            <person name="Barry K."/>
            <person name="LaButti K."/>
            <person name="Morin E."/>
            <person name="Salamov A."/>
            <person name="Lipzen A."/>
            <person name="Mereny Z."/>
            <person name="Hegedus B."/>
            <person name="Baldrian P."/>
            <person name="Stursova M."/>
            <person name="Weitz H."/>
            <person name="Taylor A."/>
            <person name="Grigoriev I.V."/>
            <person name="Nagy L.G."/>
            <person name="Martin F."/>
            <person name="Kauserud H."/>
        </authorList>
    </citation>
    <scope>NUCLEOTIDE SEQUENCE</scope>
    <source>
        <strain evidence="2">CBHHK200</strain>
    </source>
</reference>
<gene>
    <name evidence="2" type="ORF">C8F04DRAFT_1261481</name>
</gene>
<feature type="transmembrane region" description="Helical" evidence="1">
    <location>
        <begin position="147"/>
        <end position="169"/>
    </location>
</feature>
<keyword evidence="1" id="KW-0812">Transmembrane</keyword>
<dbReference type="AlphaFoldDB" id="A0AAD6SS65"/>
<dbReference type="PANTHER" id="PTHR40465">
    <property type="entry name" value="CHROMOSOME 1, WHOLE GENOME SHOTGUN SEQUENCE"/>
    <property type="match status" value="1"/>
</dbReference>
<protein>
    <submittedName>
        <fullName evidence="2">Uncharacterized protein</fullName>
    </submittedName>
</protein>
<comment type="caution">
    <text evidence="2">The sequence shown here is derived from an EMBL/GenBank/DDBJ whole genome shotgun (WGS) entry which is preliminary data.</text>
</comment>
<dbReference type="EMBL" id="JARJCM010000069">
    <property type="protein sequence ID" value="KAJ7032908.1"/>
    <property type="molecule type" value="Genomic_DNA"/>
</dbReference>
<keyword evidence="1" id="KW-1133">Transmembrane helix</keyword>
<evidence type="ECO:0000313" key="3">
    <source>
        <dbReference type="Proteomes" id="UP001218188"/>
    </source>
</evidence>
<accession>A0AAD6SS65</accession>
<keyword evidence="1" id="KW-0472">Membrane</keyword>
<sequence length="306" mass="33002">MPFLPALSTDLTIGVDFFLQGVLCAQFAHYTNVNRRDSMWMKLFVAGLALLTTVKTAQVFAMISIQNATLSEHLEAAHQRLAQMNLTLAAGIALYVQFFFCHRLWTLSHNVYIIVVAISLFIFAVIAASVAAYFFNSRSTAGLLISLHLGLAMGGDILQTASIMFYLLVRVESLQTNGIHAKLATPADDTGNPAVPGALCALVDFVSTLCTLQSESSTIPSTAFVVSVVANVMLPKLYAMAAMWTLNSRDEIRSAANAIEPPTHLDLPSFRGMNVGGTSAGSQSTNSINGPENIQLNCVERKARKV</sequence>
<dbReference type="Proteomes" id="UP001218188">
    <property type="component" value="Unassembled WGS sequence"/>
</dbReference>
<feature type="transmembrane region" description="Helical" evidence="1">
    <location>
        <begin position="43"/>
        <end position="65"/>
    </location>
</feature>
<feature type="transmembrane region" description="Helical" evidence="1">
    <location>
        <begin position="86"/>
        <end position="105"/>
    </location>
</feature>
<organism evidence="2 3">
    <name type="scientific">Mycena alexandri</name>
    <dbReference type="NCBI Taxonomy" id="1745969"/>
    <lineage>
        <taxon>Eukaryota</taxon>
        <taxon>Fungi</taxon>
        <taxon>Dikarya</taxon>
        <taxon>Basidiomycota</taxon>
        <taxon>Agaricomycotina</taxon>
        <taxon>Agaricomycetes</taxon>
        <taxon>Agaricomycetidae</taxon>
        <taxon>Agaricales</taxon>
        <taxon>Marasmiineae</taxon>
        <taxon>Mycenaceae</taxon>
        <taxon>Mycena</taxon>
    </lineage>
</organism>
<name>A0AAD6SS65_9AGAR</name>
<proteinExistence type="predicted"/>
<dbReference type="PANTHER" id="PTHR40465:SF1">
    <property type="entry name" value="DUF6534 DOMAIN-CONTAINING PROTEIN"/>
    <property type="match status" value="1"/>
</dbReference>
<feature type="transmembrane region" description="Helical" evidence="1">
    <location>
        <begin position="111"/>
        <end position="135"/>
    </location>
</feature>
<evidence type="ECO:0000313" key="2">
    <source>
        <dbReference type="EMBL" id="KAJ7032908.1"/>
    </source>
</evidence>